<sequence>MPQYRRARIEGSTFFFTVVLADRSSTLLIDQVERLRKVYRIVRERRPFETVAICILPDHIHAVWALPEGDADFSTRWSLIKSGFSRGFEEEPRSPSKITKREKGIWRRRFWEHAIRDDTDLERHVDYTHFNPVKHGHVVRVADWPYSSFHRYVERGLLQADWGGDMKEIQGKYGE</sequence>
<protein>
    <submittedName>
        <fullName evidence="2">REP-associated tyrosine transposase</fullName>
    </submittedName>
</protein>
<dbReference type="PANTHER" id="PTHR36966">
    <property type="entry name" value="REP-ASSOCIATED TYROSINE TRANSPOSASE"/>
    <property type="match status" value="1"/>
</dbReference>
<evidence type="ECO:0000259" key="1">
    <source>
        <dbReference type="SMART" id="SM01321"/>
    </source>
</evidence>
<dbReference type="GO" id="GO:0006313">
    <property type="term" value="P:DNA transposition"/>
    <property type="evidence" value="ECO:0007669"/>
    <property type="project" value="InterPro"/>
</dbReference>
<dbReference type="InterPro" id="IPR002686">
    <property type="entry name" value="Transposase_17"/>
</dbReference>
<organism evidence="2 3">
    <name type="scientific">Bradyrhizobium ivorense</name>
    <dbReference type="NCBI Taxonomy" id="2511166"/>
    <lineage>
        <taxon>Bacteria</taxon>
        <taxon>Pseudomonadati</taxon>
        <taxon>Pseudomonadota</taxon>
        <taxon>Alphaproteobacteria</taxon>
        <taxon>Hyphomicrobiales</taxon>
        <taxon>Nitrobacteraceae</taxon>
        <taxon>Bradyrhizobium</taxon>
    </lineage>
</organism>
<dbReference type="Gene3D" id="3.30.70.1290">
    <property type="entry name" value="Transposase IS200-like"/>
    <property type="match status" value="1"/>
</dbReference>
<dbReference type="GO" id="GO:0043565">
    <property type="term" value="F:sequence-specific DNA binding"/>
    <property type="evidence" value="ECO:0007669"/>
    <property type="project" value="TreeGrafter"/>
</dbReference>
<dbReference type="NCBIfam" id="NF047646">
    <property type="entry name" value="REP_Tyr_transpos"/>
    <property type="match status" value="1"/>
</dbReference>
<dbReference type="SUPFAM" id="SSF143422">
    <property type="entry name" value="Transposase IS200-like"/>
    <property type="match status" value="1"/>
</dbReference>
<comment type="caution">
    <text evidence="2">The sequence shown here is derived from an EMBL/GenBank/DDBJ whole genome shotgun (WGS) entry which is preliminary data.</text>
</comment>
<dbReference type="Proteomes" id="UP000328092">
    <property type="component" value="Unassembled WGS sequence"/>
</dbReference>
<dbReference type="SMART" id="SM01321">
    <property type="entry name" value="Y1_Tnp"/>
    <property type="match status" value="1"/>
</dbReference>
<dbReference type="OrthoDB" id="9794403at2"/>
<dbReference type="EMBL" id="CAADFC020000028">
    <property type="protein sequence ID" value="VIO77116.1"/>
    <property type="molecule type" value="Genomic_DNA"/>
</dbReference>
<dbReference type="InterPro" id="IPR052715">
    <property type="entry name" value="RAYT_transposase"/>
</dbReference>
<proteinExistence type="predicted"/>
<dbReference type="GO" id="GO:0004803">
    <property type="term" value="F:transposase activity"/>
    <property type="evidence" value="ECO:0007669"/>
    <property type="project" value="InterPro"/>
</dbReference>
<dbReference type="InterPro" id="IPR036515">
    <property type="entry name" value="Transposase_17_sf"/>
</dbReference>
<dbReference type="RefSeq" id="WP_139863486.1">
    <property type="nucleotide sequence ID" value="NZ_CAADFC020000028.1"/>
</dbReference>
<name>A0A508TSF2_9BRAD</name>
<gene>
    <name evidence="2" type="primary">rayT_3</name>
    <name evidence="2" type="ORF">CI1B_69390</name>
</gene>
<evidence type="ECO:0000313" key="2">
    <source>
        <dbReference type="EMBL" id="VIO77116.1"/>
    </source>
</evidence>
<keyword evidence="3" id="KW-1185">Reference proteome</keyword>
<dbReference type="PANTHER" id="PTHR36966:SF1">
    <property type="entry name" value="REP-ASSOCIATED TYROSINE TRANSPOSASE"/>
    <property type="match status" value="1"/>
</dbReference>
<dbReference type="AlphaFoldDB" id="A0A508TSF2"/>
<accession>A0A508TSF2</accession>
<reference evidence="2" key="1">
    <citation type="submission" date="2019-02" db="EMBL/GenBank/DDBJ databases">
        <authorList>
            <person name="Pothier F.J."/>
        </authorList>
    </citation>
    <scope>NUCLEOTIDE SEQUENCE</scope>
    <source>
        <strain evidence="2">CI-1B</strain>
    </source>
</reference>
<evidence type="ECO:0000313" key="3">
    <source>
        <dbReference type="Proteomes" id="UP000328092"/>
    </source>
</evidence>
<feature type="domain" description="Transposase IS200-like" evidence="1">
    <location>
        <begin position="9"/>
        <end position="131"/>
    </location>
</feature>